<dbReference type="EMBL" id="ML992507">
    <property type="protein sequence ID" value="KAF2222986.1"/>
    <property type="molecule type" value="Genomic_DNA"/>
</dbReference>
<keyword evidence="4" id="KW-0804">Transcription</keyword>
<evidence type="ECO:0000256" key="6">
    <source>
        <dbReference type="SAM" id="MobiDB-lite"/>
    </source>
</evidence>
<evidence type="ECO:0000256" key="2">
    <source>
        <dbReference type="ARBA" id="ARBA00010239"/>
    </source>
</evidence>
<comment type="subcellular location">
    <subcellularLocation>
        <location evidence="1">Nucleus</location>
    </subcellularLocation>
</comment>
<keyword evidence="8" id="KW-1185">Reference proteome</keyword>
<organism evidence="7 8">
    <name type="scientific">Elsinoe ampelina</name>
    <dbReference type="NCBI Taxonomy" id="302913"/>
    <lineage>
        <taxon>Eukaryota</taxon>
        <taxon>Fungi</taxon>
        <taxon>Dikarya</taxon>
        <taxon>Ascomycota</taxon>
        <taxon>Pezizomycotina</taxon>
        <taxon>Dothideomycetes</taxon>
        <taxon>Dothideomycetidae</taxon>
        <taxon>Myriangiales</taxon>
        <taxon>Elsinoaceae</taxon>
        <taxon>Elsinoe</taxon>
    </lineage>
</organism>
<feature type="region of interest" description="Disordered" evidence="6">
    <location>
        <begin position="58"/>
        <end position="95"/>
    </location>
</feature>
<reference evidence="8" key="1">
    <citation type="journal article" date="2020" name="Stud. Mycol.">
        <title>101 Dothideomycetes genomes: A test case for predicting lifestyles and emergence of pathogens.</title>
        <authorList>
            <person name="Haridas S."/>
            <person name="Albert R."/>
            <person name="Binder M."/>
            <person name="Bloem J."/>
            <person name="LaButti K."/>
            <person name="Salamov A."/>
            <person name="Andreopoulos B."/>
            <person name="Baker S."/>
            <person name="Barry K."/>
            <person name="Bills G."/>
            <person name="Bluhm B."/>
            <person name="Cannon C."/>
            <person name="Castanera R."/>
            <person name="Culley D."/>
            <person name="Daum C."/>
            <person name="Ezra D."/>
            <person name="Gonzalez J."/>
            <person name="Henrissat B."/>
            <person name="Kuo A."/>
            <person name="Liang C."/>
            <person name="Lipzen A."/>
            <person name="Lutzoni F."/>
            <person name="Magnuson J."/>
            <person name="Mondo S."/>
            <person name="Nolan M."/>
            <person name="Ohm R."/>
            <person name="Pangilinan J."/>
            <person name="Park H.-J."/>
            <person name="Ramirez L."/>
            <person name="Alfaro M."/>
            <person name="Sun H."/>
            <person name="Tritt A."/>
            <person name="Yoshinaga Y."/>
            <person name="Zwiers L.-H."/>
            <person name="Turgeon B."/>
            <person name="Goodwin S."/>
            <person name="Spatafora J."/>
            <person name="Crous P."/>
            <person name="Grigoriev I."/>
        </authorList>
    </citation>
    <scope>NUCLEOTIDE SEQUENCE [LARGE SCALE GENOMIC DNA]</scope>
    <source>
        <strain evidence="8">CECT 20119</strain>
    </source>
</reference>
<evidence type="ECO:0000313" key="7">
    <source>
        <dbReference type="EMBL" id="KAF2222986.1"/>
    </source>
</evidence>
<feature type="region of interest" description="Disordered" evidence="6">
    <location>
        <begin position="479"/>
        <end position="532"/>
    </location>
</feature>
<evidence type="ECO:0000256" key="1">
    <source>
        <dbReference type="ARBA" id="ARBA00004123"/>
    </source>
</evidence>
<evidence type="ECO:0008006" key="9">
    <source>
        <dbReference type="Google" id="ProtNLM"/>
    </source>
</evidence>
<dbReference type="GO" id="GO:0006355">
    <property type="term" value="P:regulation of DNA-templated transcription"/>
    <property type="evidence" value="ECO:0007669"/>
    <property type="project" value="InterPro"/>
</dbReference>
<keyword evidence="3" id="KW-0805">Transcription regulation</keyword>
<keyword evidence="5" id="KW-0539">Nucleus</keyword>
<feature type="compositionally biased region" description="Gly residues" evidence="6">
    <location>
        <begin position="703"/>
        <end position="720"/>
    </location>
</feature>
<comment type="similarity">
    <text evidence="2">Belongs to the SNF5 family.</text>
</comment>
<dbReference type="InterPro" id="IPR006939">
    <property type="entry name" value="SNF5"/>
</dbReference>
<proteinExistence type="inferred from homology"/>
<evidence type="ECO:0000256" key="5">
    <source>
        <dbReference type="ARBA" id="ARBA00023242"/>
    </source>
</evidence>
<dbReference type="GO" id="GO:0008270">
    <property type="term" value="F:zinc ion binding"/>
    <property type="evidence" value="ECO:0007669"/>
    <property type="project" value="InterPro"/>
</dbReference>
<feature type="compositionally biased region" description="Acidic residues" evidence="6">
    <location>
        <begin position="58"/>
        <end position="67"/>
    </location>
</feature>
<dbReference type="InterPro" id="IPR013088">
    <property type="entry name" value="Znf_NHR/GATA"/>
</dbReference>
<dbReference type="GO" id="GO:0000228">
    <property type="term" value="C:nuclear chromosome"/>
    <property type="evidence" value="ECO:0007669"/>
    <property type="project" value="InterPro"/>
</dbReference>
<dbReference type="Pfam" id="PF04855">
    <property type="entry name" value="SNF5"/>
    <property type="match status" value="1"/>
</dbReference>
<accession>A0A6A6GB77</accession>
<dbReference type="Proteomes" id="UP000799538">
    <property type="component" value="Unassembled WGS sequence"/>
</dbReference>
<dbReference type="Gene3D" id="3.30.50.10">
    <property type="entry name" value="Erythroid Transcription Factor GATA-1, subunit A"/>
    <property type="match status" value="1"/>
</dbReference>
<feature type="compositionally biased region" description="Gly residues" evidence="6">
    <location>
        <begin position="763"/>
        <end position="772"/>
    </location>
</feature>
<gene>
    <name evidence="7" type="ORF">BDZ85DRAFT_312551</name>
</gene>
<feature type="region of interest" description="Disordered" evidence="6">
    <location>
        <begin position="587"/>
        <end position="606"/>
    </location>
</feature>
<evidence type="ECO:0000256" key="4">
    <source>
        <dbReference type="ARBA" id="ARBA00023163"/>
    </source>
</evidence>
<feature type="region of interest" description="Disordered" evidence="6">
    <location>
        <begin position="695"/>
        <end position="772"/>
    </location>
</feature>
<dbReference type="PANTHER" id="PTHR10019">
    <property type="entry name" value="SNF5"/>
    <property type="match status" value="1"/>
</dbReference>
<dbReference type="SUPFAM" id="SSF57716">
    <property type="entry name" value="Glucocorticoid receptor-like (DNA-binding domain)"/>
    <property type="match status" value="1"/>
</dbReference>
<sequence length="772" mass="85222">MASLQQPRRNIPQAFVSSYAPRIRAFPNSLLTPNIPQNVIPPLRTTKRGTTSINYADDFEDDTFEDSDAPRRPARNRRQQEDPNVGKPAEEEQRKGLIAPVDVQAIWREWMGKPKRSMTEKQVQLQAVLPTNLVPIKINLDISPYQPEPPLPKPGDMRERGLDENAPAYRLPEVTPAYKLTDYFMWNLHEALTTPDQFAKVLVEDLDLPTVRKQEFINSIALQIRTQLEEHATIELHPFFSRDKPQPLPTIAPLRPTLSRDQSQTPFVGIPSGKPNGILTNGDLSSAPETPLPNGTTSEKNITVTAAQFDPVHNPDDSLRCIVTISLYVQGQLLSDKFEWSLLHPPGLPEIFAKQTCADLGLSGEWIPALTHSIYDAVLQLKKGYVENNGNLVGVANSGVGAFGEVENEAATVHGDGSVYLDEGAGWRFDDMSLGSSWEPRMEVLSMAEITAREGDRDRQLRRMRREMQARTIVPASHRDSFYGGIGETGGDEALGRGERKRKKRYRSNSPTGRDTPDVGAGDQGGKLSDGERQTWRCSHCQVWGTAVWAVRDGPAGSRTLCNNCGYLYEQSRTLPPWSKDLYAGERDAGSNRPVQPMPRPGATPQPDMSRFVPNPARAHQQTFFRHSSSFTGQTPSNLPEQYAATVRGGGPQMFEDYAVEGEDLDWTKVQDPRERKRLQNIINGRKYRERRLAQEGELDSPGPGGGIGSFQGSFPGGAGLTRPETNGVAYTPSPADGARPQGQLNMGVQPAQGLSPAVGQTQGLGQGQGYR</sequence>
<dbReference type="AlphaFoldDB" id="A0A6A6GB77"/>
<evidence type="ECO:0000313" key="8">
    <source>
        <dbReference type="Proteomes" id="UP000799538"/>
    </source>
</evidence>
<dbReference type="GO" id="GO:0006338">
    <property type="term" value="P:chromatin remodeling"/>
    <property type="evidence" value="ECO:0007669"/>
    <property type="project" value="InterPro"/>
</dbReference>
<protein>
    <recommendedName>
        <fullName evidence="9">GATA-type domain-containing protein</fullName>
    </recommendedName>
</protein>
<dbReference type="OrthoDB" id="10258327at2759"/>
<evidence type="ECO:0000256" key="3">
    <source>
        <dbReference type="ARBA" id="ARBA00023015"/>
    </source>
</evidence>
<name>A0A6A6GB77_9PEZI</name>